<sequence>MAVVYEQLSPENAACINQCLDNIHSEDEALHFIYSRHLFDSYAFALINNVEQYEKWKITDPKFWSSDDVLDWLYYIGEKNDVDFGNFSAESFQCLKGEDLLLMPPEEFRRCEPTYGELIYSSFLRLTSWQMDELSYQVTEANTKVTDTNVYSIIREIMASENNFQSDDHQTCFGANLNQKELFNDSTENNPLPCSSSHDEPINVQFPLEVSLNQIQYDYLQPKTEYQIDEERDCCQNLSYTTLTNKMDCESKPDLSSPHTTKLKEEEEDNLHTSRSPKSIKRMRKNETKPSRKPTKCKATSSSSKSHSKARNTKMTRAGTHLWEFIRDLLHNEQYNPEYIRWEDRENGVFRFVASEFVAKLWGIKKHNTTMNYEKLSRAMRFSRSVGYFTKLPDSGIYPKKLCFKFGPKAFGWKK</sequence>
<organism evidence="7 8">
    <name type="scientific">Octopus sinensis</name>
    <name type="common">East Asian common octopus</name>
    <dbReference type="NCBI Taxonomy" id="2607531"/>
    <lineage>
        <taxon>Eukaryota</taxon>
        <taxon>Metazoa</taxon>
        <taxon>Spiralia</taxon>
        <taxon>Lophotrochozoa</taxon>
        <taxon>Mollusca</taxon>
        <taxon>Cephalopoda</taxon>
        <taxon>Coleoidea</taxon>
        <taxon>Octopodiformes</taxon>
        <taxon>Octopoda</taxon>
        <taxon>Incirrata</taxon>
        <taxon>Octopodidae</taxon>
        <taxon>Octopus</taxon>
    </lineage>
</organism>
<evidence type="ECO:0000259" key="5">
    <source>
        <dbReference type="PROSITE" id="PS50061"/>
    </source>
</evidence>
<dbReference type="InterPro" id="IPR036388">
    <property type="entry name" value="WH-like_DNA-bd_sf"/>
</dbReference>
<evidence type="ECO:0000256" key="4">
    <source>
        <dbReference type="SAM" id="MobiDB-lite"/>
    </source>
</evidence>
<evidence type="ECO:0000256" key="2">
    <source>
        <dbReference type="ARBA" id="ARBA00023125"/>
    </source>
</evidence>
<gene>
    <name evidence="8" type="primary">LOC115214107</name>
</gene>
<dbReference type="GO" id="GO:0005634">
    <property type="term" value="C:nucleus"/>
    <property type="evidence" value="ECO:0007669"/>
    <property type="project" value="UniProtKB-SubCell"/>
</dbReference>
<dbReference type="Pfam" id="PF00178">
    <property type="entry name" value="Ets"/>
    <property type="match status" value="1"/>
</dbReference>
<comment type="similarity">
    <text evidence="1 3">Belongs to the ETS family.</text>
</comment>
<dbReference type="PROSITE" id="PS51433">
    <property type="entry name" value="PNT"/>
    <property type="match status" value="1"/>
</dbReference>
<feature type="region of interest" description="Disordered" evidence="4">
    <location>
        <begin position="247"/>
        <end position="314"/>
    </location>
</feature>
<reference evidence="8" key="1">
    <citation type="submission" date="2025-08" db="UniProtKB">
        <authorList>
            <consortium name="RefSeq"/>
        </authorList>
    </citation>
    <scope>IDENTIFICATION</scope>
</reference>
<dbReference type="SUPFAM" id="SSF47769">
    <property type="entry name" value="SAM/Pointed domain"/>
    <property type="match status" value="1"/>
</dbReference>
<evidence type="ECO:0000313" key="8">
    <source>
        <dbReference type="RefSeq" id="XP_029639025.1"/>
    </source>
</evidence>
<dbReference type="InterPro" id="IPR003118">
    <property type="entry name" value="Pointed_dom"/>
</dbReference>
<dbReference type="Proteomes" id="UP000515154">
    <property type="component" value="Linkage group LG7"/>
</dbReference>
<keyword evidence="3" id="KW-0539">Nucleus</keyword>
<evidence type="ECO:0000259" key="6">
    <source>
        <dbReference type="PROSITE" id="PS51433"/>
    </source>
</evidence>
<dbReference type="SUPFAM" id="SSF46785">
    <property type="entry name" value="Winged helix' DNA-binding domain"/>
    <property type="match status" value="1"/>
</dbReference>
<dbReference type="PANTHER" id="PTHR11849">
    <property type="entry name" value="ETS"/>
    <property type="match status" value="1"/>
</dbReference>
<dbReference type="PRINTS" id="PR00454">
    <property type="entry name" value="ETSDOMAIN"/>
</dbReference>
<evidence type="ECO:0000256" key="1">
    <source>
        <dbReference type="ARBA" id="ARBA00005562"/>
    </source>
</evidence>
<dbReference type="InterPro" id="IPR013761">
    <property type="entry name" value="SAM/pointed_sf"/>
</dbReference>
<dbReference type="InterPro" id="IPR000418">
    <property type="entry name" value="Ets_dom"/>
</dbReference>
<name>A0A6P7SL80_9MOLL</name>
<dbReference type="GO" id="GO:0030154">
    <property type="term" value="P:cell differentiation"/>
    <property type="evidence" value="ECO:0007669"/>
    <property type="project" value="TreeGrafter"/>
</dbReference>
<protein>
    <submittedName>
        <fullName evidence="8">ETS-related transcription factor Elf-3-like</fullName>
    </submittedName>
</protein>
<dbReference type="InterPro" id="IPR036390">
    <property type="entry name" value="WH_DNA-bd_sf"/>
</dbReference>
<dbReference type="SMART" id="SM00251">
    <property type="entry name" value="SAM_PNT"/>
    <property type="match status" value="1"/>
</dbReference>
<dbReference type="Pfam" id="PF02198">
    <property type="entry name" value="SAM_PNT"/>
    <property type="match status" value="1"/>
</dbReference>
<comment type="subcellular location">
    <subcellularLocation>
        <location evidence="3">Nucleus</location>
    </subcellularLocation>
</comment>
<dbReference type="PROSITE" id="PS50061">
    <property type="entry name" value="ETS_DOMAIN_3"/>
    <property type="match status" value="1"/>
</dbReference>
<dbReference type="AlphaFoldDB" id="A0A6P7SL80"/>
<dbReference type="PANTHER" id="PTHR11849:SF190">
    <property type="entry name" value="ETS-DOMAIN PROTEIN"/>
    <property type="match status" value="1"/>
</dbReference>
<accession>A0A6P7SL80</accession>
<dbReference type="KEGG" id="osn:115214107"/>
<dbReference type="Gene3D" id="1.10.150.50">
    <property type="entry name" value="Transcription Factor, Ets-1"/>
    <property type="match status" value="1"/>
</dbReference>
<keyword evidence="7" id="KW-1185">Reference proteome</keyword>
<dbReference type="RefSeq" id="XP_029639025.1">
    <property type="nucleotide sequence ID" value="XM_029783165.2"/>
</dbReference>
<proteinExistence type="inferred from homology"/>
<dbReference type="GO" id="GO:0043565">
    <property type="term" value="F:sequence-specific DNA binding"/>
    <property type="evidence" value="ECO:0007669"/>
    <property type="project" value="InterPro"/>
</dbReference>
<dbReference type="SMART" id="SM00413">
    <property type="entry name" value="ETS"/>
    <property type="match status" value="1"/>
</dbReference>
<keyword evidence="2 3" id="KW-0238">DNA-binding</keyword>
<feature type="domain" description="PNT" evidence="6">
    <location>
        <begin position="43"/>
        <end position="130"/>
    </location>
</feature>
<feature type="domain" description="ETS" evidence="5">
    <location>
        <begin position="320"/>
        <end position="407"/>
    </location>
</feature>
<dbReference type="GO" id="GO:0000981">
    <property type="term" value="F:DNA-binding transcription factor activity, RNA polymerase II-specific"/>
    <property type="evidence" value="ECO:0007669"/>
    <property type="project" value="TreeGrafter"/>
</dbReference>
<evidence type="ECO:0000256" key="3">
    <source>
        <dbReference type="RuleBase" id="RU004019"/>
    </source>
</evidence>
<dbReference type="Gene3D" id="1.10.10.10">
    <property type="entry name" value="Winged helix-like DNA-binding domain superfamily/Winged helix DNA-binding domain"/>
    <property type="match status" value="1"/>
</dbReference>
<dbReference type="InterPro" id="IPR046328">
    <property type="entry name" value="ETS_fam"/>
</dbReference>
<evidence type="ECO:0000313" key="7">
    <source>
        <dbReference type="Proteomes" id="UP000515154"/>
    </source>
</evidence>